<dbReference type="Proteomes" id="UP000712281">
    <property type="component" value="Unassembled WGS sequence"/>
</dbReference>
<reference evidence="1" key="1">
    <citation type="submission" date="2019-12" db="EMBL/GenBank/DDBJ databases">
        <title>Genome sequencing and annotation of Brassica cretica.</title>
        <authorList>
            <person name="Studholme D.J."/>
            <person name="Sarris P.F."/>
        </authorList>
    </citation>
    <scope>NUCLEOTIDE SEQUENCE</scope>
    <source>
        <strain evidence="1">PFS-001/15</strain>
        <tissue evidence="1">Leaf</tissue>
    </source>
</reference>
<evidence type="ECO:0000313" key="2">
    <source>
        <dbReference type="Proteomes" id="UP000712281"/>
    </source>
</evidence>
<accession>A0A8S9LSV1</accession>
<proteinExistence type="predicted"/>
<dbReference type="AlphaFoldDB" id="A0A8S9LSV1"/>
<dbReference type="EMBL" id="QGKW02000276">
    <property type="protein sequence ID" value="KAF2608909.1"/>
    <property type="molecule type" value="Genomic_DNA"/>
</dbReference>
<name>A0A8S9LSV1_BRACR</name>
<sequence length="103" mass="11674">MDDRKHPDQRGRHQLLCSSVMSPLDWDSPRCDSVYFISGKHLAVDVLHLVQKKRKEGQEVRREVDATAWLAGPEGMDGLLVQTRDYAIVFDTAPTGNILPFLQ</sequence>
<gene>
    <name evidence="1" type="ORF">F2Q68_00044799</name>
</gene>
<comment type="caution">
    <text evidence="1">The sequence shown here is derived from an EMBL/GenBank/DDBJ whole genome shotgun (WGS) entry which is preliminary data.</text>
</comment>
<organism evidence="1 2">
    <name type="scientific">Brassica cretica</name>
    <name type="common">Mustard</name>
    <dbReference type="NCBI Taxonomy" id="69181"/>
    <lineage>
        <taxon>Eukaryota</taxon>
        <taxon>Viridiplantae</taxon>
        <taxon>Streptophyta</taxon>
        <taxon>Embryophyta</taxon>
        <taxon>Tracheophyta</taxon>
        <taxon>Spermatophyta</taxon>
        <taxon>Magnoliopsida</taxon>
        <taxon>eudicotyledons</taxon>
        <taxon>Gunneridae</taxon>
        <taxon>Pentapetalae</taxon>
        <taxon>rosids</taxon>
        <taxon>malvids</taxon>
        <taxon>Brassicales</taxon>
        <taxon>Brassicaceae</taxon>
        <taxon>Brassiceae</taxon>
        <taxon>Brassica</taxon>
    </lineage>
</organism>
<protein>
    <submittedName>
        <fullName evidence="1">Uncharacterized protein</fullName>
    </submittedName>
</protein>
<evidence type="ECO:0000313" key="1">
    <source>
        <dbReference type="EMBL" id="KAF2608909.1"/>
    </source>
</evidence>